<dbReference type="EMBL" id="BANB01000209">
    <property type="protein sequence ID" value="GAN76969.1"/>
    <property type="molecule type" value="Genomic_DNA"/>
</dbReference>
<gene>
    <name evidence="2" type="ORF">Asru_0209_02</name>
</gene>
<dbReference type="InterPro" id="IPR036291">
    <property type="entry name" value="NAD(P)-bd_dom_sf"/>
</dbReference>
<evidence type="ECO:0000313" key="3">
    <source>
        <dbReference type="Proteomes" id="UP000032680"/>
    </source>
</evidence>
<dbReference type="Proteomes" id="UP000032680">
    <property type="component" value="Unassembled WGS sequence"/>
</dbReference>
<name>A0A0D6P7Y0_9PROT</name>
<sequence length="298" mass="30633">MTERPVLLVFGLGYTGLAIARDALARGWAVRATVRARPSAGDPAAPAGVAVHAFADVDPAGVTHVVSTIPPADGGDPVLARYGAALAALPGLRWAGYLSTTGVYGDRGGGWVDEATPPAPTGPRGALRLAVEQAWTATFGARCAVDLFRVAGIYGPGRAPFAAVRAGQATRIVKPGHAFGRIHRDDIAAAVVAAAAQDRPPGARVLNLTDDLPAENAEVIAEAARLLGLPPPPAVPFAEAEAGMSAMARSFWAENRKVASRTTQAALGLAWRYPTYREGLAAILAEEDGQGAGQQGEV</sequence>
<dbReference type="CDD" id="cd05266">
    <property type="entry name" value="SDR_a4"/>
    <property type="match status" value="1"/>
</dbReference>
<keyword evidence="3" id="KW-1185">Reference proteome</keyword>
<dbReference type="PANTHER" id="PTHR43574">
    <property type="entry name" value="EPIMERASE-RELATED"/>
    <property type="match status" value="1"/>
</dbReference>
<dbReference type="SUPFAM" id="SSF51735">
    <property type="entry name" value="NAD(P)-binding Rossmann-fold domains"/>
    <property type="match status" value="1"/>
</dbReference>
<comment type="caution">
    <text evidence="2">The sequence shown here is derived from an EMBL/GenBank/DDBJ whole genome shotgun (WGS) entry which is preliminary data.</text>
</comment>
<proteinExistence type="predicted"/>
<evidence type="ECO:0000313" key="2">
    <source>
        <dbReference type="EMBL" id="GAN76969.1"/>
    </source>
</evidence>
<dbReference type="Gene3D" id="3.40.50.720">
    <property type="entry name" value="NAD(P)-binding Rossmann-like Domain"/>
    <property type="match status" value="1"/>
</dbReference>
<dbReference type="RefSeq" id="WP_048860912.1">
    <property type="nucleotide sequence ID" value="NZ_BANB01000209.1"/>
</dbReference>
<dbReference type="AlphaFoldDB" id="A0A0D6P7Y0"/>
<evidence type="ECO:0000256" key="1">
    <source>
        <dbReference type="ARBA" id="ARBA00023027"/>
    </source>
</evidence>
<organism evidence="2 3">
    <name type="scientific">Acidisphaera rubrifaciens HS-AP3</name>
    <dbReference type="NCBI Taxonomy" id="1231350"/>
    <lineage>
        <taxon>Bacteria</taxon>
        <taxon>Pseudomonadati</taxon>
        <taxon>Pseudomonadota</taxon>
        <taxon>Alphaproteobacteria</taxon>
        <taxon>Acetobacterales</taxon>
        <taxon>Acetobacteraceae</taxon>
        <taxon>Acidisphaera</taxon>
    </lineage>
</organism>
<keyword evidence="1" id="KW-0520">NAD</keyword>
<accession>A0A0D6P7Y0</accession>
<reference evidence="2 3" key="1">
    <citation type="submission" date="2012-11" db="EMBL/GenBank/DDBJ databases">
        <title>Whole genome sequence of Acidisphaera rubrifaciens HS-AP3.</title>
        <authorList>
            <person name="Azuma Y."/>
            <person name="Higashiura N."/>
            <person name="Hirakawa H."/>
            <person name="Matsushita K."/>
        </authorList>
    </citation>
    <scope>NUCLEOTIDE SEQUENCE [LARGE SCALE GENOMIC DNA]</scope>
    <source>
        <strain evidence="2 3">HS-AP3</strain>
    </source>
</reference>
<dbReference type="OrthoDB" id="9808276at2"/>
<protein>
    <submittedName>
        <fullName evidence="2">NAD dependent epimerase/dehydratase</fullName>
    </submittedName>
</protein>